<comment type="caution">
    <text evidence="1">The sequence shown here is derived from an EMBL/GenBank/DDBJ whole genome shotgun (WGS) entry which is preliminary data.</text>
</comment>
<name>A0A0F9JNH0_9ZZZZ</name>
<protein>
    <submittedName>
        <fullName evidence="1">Uncharacterized protein</fullName>
    </submittedName>
</protein>
<reference evidence="1" key="1">
    <citation type="journal article" date="2015" name="Nature">
        <title>Complex archaea that bridge the gap between prokaryotes and eukaryotes.</title>
        <authorList>
            <person name="Spang A."/>
            <person name="Saw J.H."/>
            <person name="Jorgensen S.L."/>
            <person name="Zaremba-Niedzwiedzka K."/>
            <person name="Martijn J."/>
            <person name="Lind A.E."/>
            <person name="van Eijk R."/>
            <person name="Schleper C."/>
            <person name="Guy L."/>
            <person name="Ettema T.J."/>
        </authorList>
    </citation>
    <scope>NUCLEOTIDE SEQUENCE</scope>
</reference>
<gene>
    <name evidence="1" type="ORF">LCGC14_1736170</name>
</gene>
<organism evidence="1">
    <name type="scientific">marine sediment metagenome</name>
    <dbReference type="NCBI Taxonomy" id="412755"/>
    <lineage>
        <taxon>unclassified sequences</taxon>
        <taxon>metagenomes</taxon>
        <taxon>ecological metagenomes</taxon>
    </lineage>
</organism>
<sequence length="54" mass="6133">MFIIGSKKEGFQVHFDSRDTQNFEVVGDLARIDLSAEKAYELETRLEEALKGEA</sequence>
<proteinExistence type="predicted"/>
<accession>A0A0F9JNH0</accession>
<dbReference type="AlphaFoldDB" id="A0A0F9JNH0"/>
<dbReference type="EMBL" id="LAZR01015821">
    <property type="protein sequence ID" value="KKM07216.1"/>
    <property type="molecule type" value="Genomic_DNA"/>
</dbReference>
<evidence type="ECO:0000313" key="1">
    <source>
        <dbReference type="EMBL" id="KKM07216.1"/>
    </source>
</evidence>